<evidence type="ECO:0000313" key="3">
    <source>
        <dbReference type="EMBL" id="RKR80506.1"/>
    </source>
</evidence>
<dbReference type="Proteomes" id="UP000268007">
    <property type="component" value="Unassembled WGS sequence"/>
</dbReference>
<feature type="domain" description="Glycoside-hydrolase family GH114 TIM-barrel" evidence="2">
    <location>
        <begin position="61"/>
        <end position="286"/>
    </location>
</feature>
<dbReference type="Pfam" id="PF03537">
    <property type="entry name" value="Glyco_hydro_114"/>
    <property type="match status" value="1"/>
</dbReference>
<dbReference type="Gene3D" id="3.20.20.70">
    <property type="entry name" value="Aldolase class I"/>
    <property type="match status" value="1"/>
</dbReference>
<dbReference type="OrthoDB" id="10730at2"/>
<dbReference type="PANTHER" id="PTHR35273">
    <property type="entry name" value="ALPHA-1,4 POLYGALACTOSAMINIDASE, PUTATIVE (AFU_ORTHOLOGUE AFUA_3G07890)-RELATED"/>
    <property type="match status" value="1"/>
</dbReference>
<protein>
    <submittedName>
        <fullName evidence="3">Glycosyl hydrolase family 114</fullName>
    </submittedName>
</protein>
<dbReference type="EMBL" id="RBKU01000001">
    <property type="protein sequence ID" value="RKR80506.1"/>
    <property type="molecule type" value="Genomic_DNA"/>
</dbReference>
<feature type="signal peptide" evidence="1">
    <location>
        <begin position="1"/>
        <end position="23"/>
    </location>
</feature>
<accession>A0A495IUT2</accession>
<dbReference type="SUPFAM" id="SSF51445">
    <property type="entry name" value="(Trans)glycosidases"/>
    <property type="match status" value="1"/>
</dbReference>
<keyword evidence="3" id="KW-0378">Hydrolase</keyword>
<organism evidence="3 4">
    <name type="scientific">Mucilaginibacter gracilis</name>
    <dbReference type="NCBI Taxonomy" id="423350"/>
    <lineage>
        <taxon>Bacteria</taxon>
        <taxon>Pseudomonadati</taxon>
        <taxon>Bacteroidota</taxon>
        <taxon>Sphingobacteriia</taxon>
        <taxon>Sphingobacteriales</taxon>
        <taxon>Sphingobacteriaceae</taxon>
        <taxon>Mucilaginibacter</taxon>
    </lineage>
</organism>
<evidence type="ECO:0000256" key="1">
    <source>
        <dbReference type="SAM" id="SignalP"/>
    </source>
</evidence>
<gene>
    <name evidence="3" type="ORF">BDD43_0626</name>
</gene>
<dbReference type="PANTHER" id="PTHR35273:SF2">
    <property type="entry name" value="ALPHA-GALACTOSIDASE"/>
    <property type="match status" value="1"/>
</dbReference>
<keyword evidence="4" id="KW-1185">Reference proteome</keyword>
<evidence type="ECO:0000259" key="2">
    <source>
        <dbReference type="Pfam" id="PF03537"/>
    </source>
</evidence>
<dbReference type="PROSITE" id="PS51257">
    <property type="entry name" value="PROKAR_LIPOPROTEIN"/>
    <property type="match status" value="1"/>
</dbReference>
<feature type="chain" id="PRO_5019861230" evidence="1">
    <location>
        <begin position="24"/>
        <end position="292"/>
    </location>
</feature>
<dbReference type="GO" id="GO:0016787">
    <property type="term" value="F:hydrolase activity"/>
    <property type="evidence" value="ECO:0007669"/>
    <property type="project" value="UniProtKB-KW"/>
</dbReference>
<name>A0A495IUT2_9SPHI</name>
<dbReference type="InterPro" id="IPR004352">
    <property type="entry name" value="GH114_TIM-barrel"/>
</dbReference>
<dbReference type="InterPro" id="IPR017853">
    <property type="entry name" value="GH"/>
</dbReference>
<sequence>MAYKYIPSMKINSFLLLSISFLACLIACKKGTSNDDVSNPIDSTQPVQDKTDWWKPVTGTSFDWQLDDVSPGNNFAAAVVDVDAFTTSAETVVALHAKGKKVIAYISVGTIESDRPDANLVPAKIIGNVYPEWPKEKWLDIRQIDQLKPWLNSRINMILKKGFDGIEPDNLDSYDNEPGFDISERDVKKYSDYLITLAHASGLAIGQKNVKELTPDFAAKFDFVITEDAFKEGWHKDVEKYITLNKPVFAVEYTDKMSQKDFESNVCPAAKQLKYTTILKKRDLTAWVDNCK</sequence>
<evidence type="ECO:0000313" key="4">
    <source>
        <dbReference type="Proteomes" id="UP000268007"/>
    </source>
</evidence>
<dbReference type="InterPro" id="IPR013785">
    <property type="entry name" value="Aldolase_TIM"/>
</dbReference>
<proteinExistence type="predicted"/>
<comment type="caution">
    <text evidence="3">The sequence shown here is derived from an EMBL/GenBank/DDBJ whole genome shotgun (WGS) entry which is preliminary data.</text>
</comment>
<reference evidence="3 4" key="1">
    <citation type="submission" date="2018-10" db="EMBL/GenBank/DDBJ databases">
        <title>Genomic Encyclopedia of Archaeal and Bacterial Type Strains, Phase II (KMG-II): from individual species to whole genera.</title>
        <authorList>
            <person name="Goeker M."/>
        </authorList>
    </citation>
    <scope>NUCLEOTIDE SEQUENCE [LARGE SCALE GENOMIC DNA]</scope>
    <source>
        <strain evidence="3 4">DSM 18602</strain>
    </source>
</reference>
<keyword evidence="1" id="KW-0732">Signal</keyword>
<dbReference type="AlphaFoldDB" id="A0A495IUT2"/>